<evidence type="ECO:0000313" key="1">
    <source>
        <dbReference type="EMBL" id="EFA84427.1"/>
    </source>
</evidence>
<protein>
    <submittedName>
        <fullName evidence="1">Uncharacterized protein</fullName>
    </submittedName>
</protein>
<gene>
    <name evidence="1" type="ORF">PPL_02459</name>
</gene>
<name>D3B252_HETP5</name>
<sequence length="47" mass="5572">MVSFYLQISEIKFCDSLFGRDLINRLSLYLPLGETDDVECEEWELLQ</sequence>
<dbReference type="GeneID" id="31357984"/>
<dbReference type="Proteomes" id="UP000001396">
    <property type="component" value="Unassembled WGS sequence"/>
</dbReference>
<dbReference type="EMBL" id="ADBJ01000009">
    <property type="protein sequence ID" value="EFA84427.1"/>
    <property type="molecule type" value="Genomic_DNA"/>
</dbReference>
<dbReference type="RefSeq" id="XP_020436541.1">
    <property type="nucleotide sequence ID" value="XM_020573446.1"/>
</dbReference>
<proteinExistence type="predicted"/>
<dbReference type="InParanoid" id="D3B252"/>
<accession>D3B252</accession>
<evidence type="ECO:0000313" key="2">
    <source>
        <dbReference type="Proteomes" id="UP000001396"/>
    </source>
</evidence>
<reference evidence="1 2" key="1">
    <citation type="journal article" date="2011" name="Genome Res.">
        <title>Phylogeny-wide analysis of social amoeba genomes highlights ancient origins for complex intercellular communication.</title>
        <authorList>
            <person name="Heidel A.J."/>
            <person name="Lawal H.M."/>
            <person name="Felder M."/>
            <person name="Schilde C."/>
            <person name="Helps N.R."/>
            <person name="Tunggal B."/>
            <person name="Rivero F."/>
            <person name="John U."/>
            <person name="Schleicher M."/>
            <person name="Eichinger L."/>
            <person name="Platzer M."/>
            <person name="Noegel A.A."/>
            <person name="Schaap P."/>
            <person name="Gloeckner G."/>
        </authorList>
    </citation>
    <scope>NUCLEOTIDE SEQUENCE [LARGE SCALE GENOMIC DNA]</scope>
    <source>
        <strain evidence="2">ATCC 26659 / Pp 5 / PN500</strain>
    </source>
</reference>
<keyword evidence="2" id="KW-1185">Reference proteome</keyword>
<comment type="caution">
    <text evidence="1">The sequence shown here is derived from an EMBL/GenBank/DDBJ whole genome shotgun (WGS) entry which is preliminary data.</text>
</comment>
<dbReference type="AlphaFoldDB" id="D3B252"/>
<organism evidence="1 2">
    <name type="scientific">Heterostelium pallidum (strain ATCC 26659 / Pp 5 / PN500)</name>
    <name type="common">Cellular slime mold</name>
    <name type="synonym">Polysphondylium pallidum</name>
    <dbReference type="NCBI Taxonomy" id="670386"/>
    <lineage>
        <taxon>Eukaryota</taxon>
        <taxon>Amoebozoa</taxon>
        <taxon>Evosea</taxon>
        <taxon>Eumycetozoa</taxon>
        <taxon>Dictyostelia</taxon>
        <taxon>Acytosteliales</taxon>
        <taxon>Acytosteliaceae</taxon>
        <taxon>Heterostelium</taxon>
    </lineage>
</organism>